<feature type="domain" description="Outer membrane protein assembly factor BamE" evidence="3">
    <location>
        <begin position="31"/>
        <end position="106"/>
    </location>
</feature>
<dbReference type="GO" id="GO:0019867">
    <property type="term" value="C:outer membrane"/>
    <property type="evidence" value="ECO:0007669"/>
    <property type="project" value="InterPro"/>
</dbReference>
<gene>
    <name evidence="4" type="ORF">GGR17_001764</name>
</gene>
<dbReference type="InterPro" id="IPR007450">
    <property type="entry name" value="BamE_dom"/>
</dbReference>
<dbReference type="AlphaFoldDB" id="A0A840C951"/>
<dbReference type="InterPro" id="IPR037873">
    <property type="entry name" value="BamE-like"/>
</dbReference>
<dbReference type="Gene3D" id="3.30.1450.10">
    <property type="match status" value="1"/>
</dbReference>
<accession>A0A840C951</accession>
<organism evidence="4 5">
    <name type="scientific">Actibacterium naphthalenivorans</name>
    <dbReference type="NCBI Taxonomy" id="1614693"/>
    <lineage>
        <taxon>Bacteria</taxon>
        <taxon>Pseudomonadati</taxon>
        <taxon>Pseudomonadota</taxon>
        <taxon>Alphaproteobacteria</taxon>
        <taxon>Rhodobacterales</taxon>
        <taxon>Roseobacteraceae</taxon>
        <taxon>Actibacterium</taxon>
    </lineage>
</organism>
<evidence type="ECO:0000313" key="4">
    <source>
        <dbReference type="EMBL" id="MBB4021955.1"/>
    </source>
</evidence>
<dbReference type="Proteomes" id="UP000585681">
    <property type="component" value="Unassembled WGS sequence"/>
</dbReference>
<evidence type="ECO:0000256" key="2">
    <source>
        <dbReference type="ARBA" id="ARBA00023136"/>
    </source>
</evidence>
<evidence type="ECO:0000259" key="3">
    <source>
        <dbReference type="Pfam" id="PF04355"/>
    </source>
</evidence>
<dbReference type="EMBL" id="JACIEQ010000002">
    <property type="protein sequence ID" value="MBB4021955.1"/>
    <property type="molecule type" value="Genomic_DNA"/>
</dbReference>
<protein>
    <submittedName>
        <fullName evidence="4">Outer membrane protein assembly factor BamE (Lipoprotein component of BamABCDE complex)</fullName>
    </submittedName>
</protein>
<keyword evidence="5" id="KW-1185">Reference proteome</keyword>
<keyword evidence="2" id="KW-0472">Membrane</keyword>
<evidence type="ECO:0000256" key="1">
    <source>
        <dbReference type="ARBA" id="ARBA00022729"/>
    </source>
</evidence>
<dbReference type="Pfam" id="PF04355">
    <property type="entry name" value="BamE"/>
    <property type="match status" value="1"/>
</dbReference>
<keyword evidence="1" id="KW-0732">Signal</keyword>
<comment type="caution">
    <text evidence="4">The sequence shown here is derived from an EMBL/GenBank/DDBJ whole genome shotgun (WGS) entry which is preliminary data.</text>
</comment>
<proteinExistence type="predicted"/>
<keyword evidence="4" id="KW-0449">Lipoprotein</keyword>
<dbReference type="PROSITE" id="PS51257">
    <property type="entry name" value="PROKAR_LIPOPROTEIN"/>
    <property type="match status" value="1"/>
</dbReference>
<reference evidence="4" key="1">
    <citation type="submission" date="2020-08" db="EMBL/GenBank/DDBJ databases">
        <title>Genomic Encyclopedia of Type Strains, Phase IV (KMG-IV): sequencing the most valuable type-strain genomes for metagenomic binning, comparative biology and taxonomic classification.</title>
        <authorList>
            <person name="Goeker M."/>
        </authorList>
    </citation>
    <scope>NUCLEOTIDE SEQUENCE [LARGE SCALE GENOMIC DNA]</scope>
    <source>
        <strain evidence="4">DSM 105040</strain>
    </source>
</reference>
<evidence type="ECO:0000313" key="5">
    <source>
        <dbReference type="Proteomes" id="UP000585681"/>
    </source>
</evidence>
<dbReference type="RefSeq" id="WP_037205609.1">
    <property type="nucleotide sequence ID" value="NZ_JACIEQ010000002.1"/>
</dbReference>
<sequence length="157" mass="16899">MRKTGGIMKLAIVAGLALGLSACTPIYRNHGYAPSETELGEVVVGIDTRDTVQDVIGPPSASGVIREDAWYYVASRWQTRGMYAPEVLNRELVAISFDDAGTVRNIERYGLEHGRVVALNRRVTDDNIKGVSFIGQLLGNIGNVTADQLLGQGPNGN</sequence>
<name>A0A840C951_9RHOB</name>